<proteinExistence type="inferred from homology"/>
<dbReference type="GO" id="GO:0051603">
    <property type="term" value="P:proteolysis involved in protein catabolic process"/>
    <property type="evidence" value="ECO:0007669"/>
    <property type="project" value="TreeGrafter"/>
</dbReference>
<gene>
    <name evidence="11" type="ordered locus">HRM2_28790</name>
</gene>
<feature type="chain" id="PRO_5002902411" evidence="9">
    <location>
        <begin position="27"/>
        <end position="438"/>
    </location>
</feature>
<dbReference type="GO" id="GO:0046872">
    <property type="term" value="F:metal ion binding"/>
    <property type="evidence" value="ECO:0007669"/>
    <property type="project" value="UniProtKB-KW"/>
</dbReference>
<evidence type="ECO:0000256" key="8">
    <source>
        <dbReference type="RuleBase" id="RU003983"/>
    </source>
</evidence>
<keyword evidence="4 8" id="KW-0862">Zinc</keyword>
<evidence type="ECO:0000259" key="10">
    <source>
        <dbReference type="Pfam" id="PF01435"/>
    </source>
</evidence>
<dbReference type="Proteomes" id="UP000000442">
    <property type="component" value="Chromosome"/>
</dbReference>
<evidence type="ECO:0000256" key="7">
    <source>
        <dbReference type="PROSITE-ProRule" id="PRU00339"/>
    </source>
</evidence>
<keyword evidence="7" id="KW-0802">TPR repeat</keyword>
<keyword evidence="3 8" id="KW-0378">Hydrolase</keyword>
<feature type="repeat" description="TPR" evidence="7">
    <location>
        <begin position="287"/>
        <end position="320"/>
    </location>
</feature>
<dbReference type="HOGENOM" id="CLU_039394_0_0_7"/>
<dbReference type="RefSeq" id="WP_015904729.1">
    <property type="nucleotide sequence ID" value="NC_012108.1"/>
</dbReference>
<dbReference type="OrthoDB" id="9810445at2"/>
<dbReference type="EMBL" id="CP001087">
    <property type="protein sequence ID" value="ACN15967.1"/>
    <property type="molecule type" value="Genomic_DNA"/>
</dbReference>
<comment type="similarity">
    <text evidence="8">Belongs to the peptidase M48 family.</text>
</comment>
<accession>C0QJF4</accession>
<evidence type="ECO:0000256" key="5">
    <source>
        <dbReference type="ARBA" id="ARBA00023014"/>
    </source>
</evidence>
<dbReference type="InterPro" id="IPR011990">
    <property type="entry name" value="TPR-like_helical_dom_sf"/>
</dbReference>
<dbReference type="AlphaFoldDB" id="C0QJF4"/>
<evidence type="ECO:0000256" key="3">
    <source>
        <dbReference type="ARBA" id="ARBA00022801"/>
    </source>
</evidence>
<reference evidence="11 12" key="1">
    <citation type="journal article" date="2009" name="Environ. Microbiol.">
        <title>Genome sequence of Desulfobacterium autotrophicum HRM2, a marine sulfate reducer oxidizing organic carbon completely to carbon dioxide.</title>
        <authorList>
            <person name="Strittmatter A.W."/>
            <person name="Liesegang H."/>
            <person name="Rabus R."/>
            <person name="Decker I."/>
            <person name="Amann J."/>
            <person name="Andres S."/>
            <person name="Henne A."/>
            <person name="Fricke W.F."/>
            <person name="Martinez-Arias R."/>
            <person name="Bartels D."/>
            <person name="Goesmann A."/>
            <person name="Krause L."/>
            <person name="Puehler A."/>
            <person name="Klenk H.P."/>
            <person name="Richter M."/>
            <person name="Schuler M."/>
            <person name="Gloeckner F.O."/>
            <person name="Meyerdierks A."/>
            <person name="Gottschalk G."/>
            <person name="Amann R."/>
        </authorList>
    </citation>
    <scope>NUCLEOTIDE SEQUENCE [LARGE SCALE GENOMIC DNA]</scope>
    <source>
        <strain evidence="12">ATCC 43914 / DSM 3382 / HRM2</strain>
    </source>
</reference>
<dbReference type="Gene3D" id="3.30.2010.10">
    <property type="entry name" value="Metalloproteases ('zincins'), catalytic domain"/>
    <property type="match status" value="1"/>
</dbReference>
<dbReference type="Pfam" id="PF13432">
    <property type="entry name" value="TPR_16"/>
    <property type="match status" value="1"/>
</dbReference>
<dbReference type="STRING" id="177437.HRM2_28790"/>
<evidence type="ECO:0000256" key="4">
    <source>
        <dbReference type="ARBA" id="ARBA00022833"/>
    </source>
</evidence>
<dbReference type="eggNOG" id="COG4783">
    <property type="taxonomic scope" value="Bacteria"/>
</dbReference>
<dbReference type="InterPro" id="IPR051156">
    <property type="entry name" value="Mito/Outer_Membr_Metalloprot"/>
</dbReference>
<dbReference type="InterPro" id="IPR019734">
    <property type="entry name" value="TPR_rpt"/>
</dbReference>
<dbReference type="PROSITE" id="PS50005">
    <property type="entry name" value="TPR"/>
    <property type="match status" value="1"/>
</dbReference>
<dbReference type="PANTHER" id="PTHR22726:SF1">
    <property type="entry name" value="METALLOENDOPEPTIDASE OMA1, MITOCHONDRIAL"/>
    <property type="match status" value="1"/>
</dbReference>
<name>C0QJF4_DESAH</name>
<keyword evidence="6 8" id="KW-0482">Metalloprotease</keyword>
<keyword evidence="5" id="KW-0408">Iron</keyword>
<keyword evidence="2" id="KW-0479">Metal-binding</keyword>
<evidence type="ECO:0000256" key="9">
    <source>
        <dbReference type="SAM" id="SignalP"/>
    </source>
</evidence>
<dbReference type="InterPro" id="IPR001915">
    <property type="entry name" value="Peptidase_M48"/>
</dbReference>
<feature type="signal peptide" evidence="9">
    <location>
        <begin position="1"/>
        <end position="26"/>
    </location>
</feature>
<dbReference type="Gene3D" id="1.25.40.10">
    <property type="entry name" value="Tetratricopeptide repeat domain"/>
    <property type="match status" value="1"/>
</dbReference>
<feature type="domain" description="Peptidase M48" evidence="10">
    <location>
        <begin position="72"/>
        <end position="250"/>
    </location>
</feature>
<evidence type="ECO:0000313" key="12">
    <source>
        <dbReference type="Proteomes" id="UP000000442"/>
    </source>
</evidence>
<keyword evidence="12" id="KW-1185">Reference proteome</keyword>
<organism evidence="11 12">
    <name type="scientific">Desulforapulum autotrophicum (strain ATCC 43914 / DSM 3382 / VKM B-1955 / HRM2)</name>
    <name type="common">Desulfobacterium autotrophicum</name>
    <dbReference type="NCBI Taxonomy" id="177437"/>
    <lineage>
        <taxon>Bacteria</taxon>
        <taxon>Pseudomonadati</taxon>
        <taxon>Thermodesulfobacteriota</taxon>
        <taxon>Desulfobacteria</taxon>
        <taxon>Desulfobacterales</taxon>
        <taxon>Desulfobacteraceae</taxon>
        <taxon>Desulforapulum</taxon>
    </lineage>
</organism>
<sequence length="438" mass="47850">MVADTPMTRRTFISGSLALGAGVALAGCAVNPVTGKNQFMMVTPEQEVAMDRIQSPHQFSADYGAVQDQGVNTYVTEIGTKLSALTHRPRMPYSFQCVNATYINAYAFPGGSIAVTRGILLKLSNEAELAALLGHELGHVNARHSAQQISKSTLSSIFISGVAAAVGTQGQGLGDVARQIGMLGQGALLARYSRDNEREADALGNEYMVKAGYSSMGFVGLMGILNTLNKNKASSTDILFSTHPMSDERYGTAVARSRNPYGYSSGFSLNQERYMDNTASVRADRAAIEALQAGDQYMAKKEYQTAETQFAKAIKLAPEDYTAHVMQAKCMLETRRFERAATHADLAVTLYPDEPQAQYVAGFVHLNLNQFARAFERFDRYAGLLPGNPGAIFFKGYCQEKMEHVASAAEFYKLYLNEVQQGEYAVHAHGRLKQWGYL</sequence>
<dbReference type="GO" id="GO:0051536">
    <property type="term" value="F:iron-sulfur cluster binding"/>
    <property type="evidence" value="ECO:0007669"/>
    <property type="project" value="UniProtKB-KW"/>
</dbReference>
<evidence type="ECO:0000256" key="6">
    <source>
        <dbReference type="ARBA" id="ARBA00023049"/>
    </source>
</evidence>
<dbReference type="EC" id="3.4.-.-" evidence="11"/>
<keyword evidence="9" id="KW-0732">Signal</keyword>
<dbReference type="GO" id="GO:0004222">
    <property type="term" value="F:metalloendopeptidase activity"/>
    <property type="evidence" value="ECO:0007669"/>
    <property type="project" value="InterPro"/>
</dbReference>
<evidence type="ECO:0000313" key="11">
    <source>
        <dbReference type="EMBL" id="ACN15967.1"/>
    </source>
</evidence>
<protein>
    <submittedName>
        <fullName evidence="11">Zn-dependent metalloprotease (TPR repeat protein)</fullName>
        <ecNumber evidence="11">3.4.-.-</ecNumber>
    </submittedName>
</protein>
<dbReference type="PANTHER" id="PTHR22726">
    <property type="entry name" value="METALLOENDOPEPTIDASE OMA1"/>
    <property type="match status" value="1"/>
</dbReference>
<evidence type="ECO:0000256" key="1">
    <source>
        <dbReference type="ARBA" id="ARBA00022670"/>
    </source>
</evidence>
<dbReference type="PROSITE" id="PS51318">
    <property type="entry name" value="TAT"/>
    <property type="match status" value="1"/>
</dbReference>
<dbReference type="Pfam" id="PF01435">
    <property type="entry name" value="Peptidase_M48"/>
    <property type="match status" value="1"/>
</dbReference>
<keyword evidence="1 8" id="KW-0645">Protease</keyword>
<comment type="cofactor">
    <cofactor evidence="8">
        <name>Zn(2+)</name>
        <dbReference type="ChEBI" id="CHEBI:29105"/>
    </cofactor>
    <text evidence="8">Binds 1 zinc ion per subunit.</text>
</comment>
<dbReference type="GO" id="GO:0016020">
    <property type="term" value="C:membrane"/>
    <property type="evidence" value="ECO:0007669"/>
    <property type="project" value="TreeGrafter"/>
</dbReference>
<dbReference type="KEGG" id="dat:HRM2_28790"/>
<keyword evidence="5" id="KW-0411">Iron-sulfur</keyword>
<dbReference type="InterPro" id="IPR006311">
    <property type="entry name" value="TAT_signal"/>
</dbReference>
<dbReference type="SUPFAM" id="SSF48452">
    <property type="entry name" value="TPR-like"/>
    <property type="match status" value="1"/>
</dbReference>
<evidence type="ECO:0000256" key="2">
    <source>
        <dbReference type="ARBA" id="ARBA00022723"/>
    </source>
</evidence>